<evidence type="ECO:0000313" key="4">
    <source>
        <dbReference type="Proteomes" id="UP000076959"/>
    </source>
</evidence>
<dbReference type="OrthoDB" id="9801083at2"/>
<evidence type="ECO:0000313" key="3">
    <source>
        <dbReference type="EMBL" id="OAF06893.1"/>
    </source>
</evidence>
<evidence type="ECO:0000256" key="1">
    <source>
        <dbReference type="ARBA" id="ARBA00008027"/>
    </source>
</evidence>
<keyword evidence="4" id="KW-1185">Reference proteome</keyword>
<dbReference type="InterPro" id="IPR007415">
    <property type="entry name" value="Nitrogenase_MoFe_mat_NifZ"/>
</dbReference>
<keyword evidence="2" id="KW-0535">Nitrogen fixation</keyword>
<dbReference type="Pfam" id="PF04319">
    <property type="entry name" value="NifZ"/>
    <property type="match status" value="1"/>
</dbReference>
<protein>
    <submittedName>
        <fullName evidence="3">Nitrogen fixation protein NifZ</fullName>
    </submittedName>
</protein>
<dbReference type="AlphaFoldDB" id="A0A176YK65"/>
<accession>A0A176YK65</accession>
<name>A0A176YK65_9BRAD</name>
<organism evidence="3 4">
    <name type="scientific">Bradyrhizobium centrolobii</name>
    <dbReference type="NCBI Taxonomy" id="1505087"/>
    <lineage>
        <taxon>Bacteria</taxon>
        <taxon>Pseudomonadati</taxon>
        <taxon>Pseudomonadota</taxon>
        <taxon>Alphaproteobacteria</taxon>
        <taxon>Hyphomicrobiales</taxon>
        <taxon>Nitrobacteraceae</taxon>
        <taxon>Bradyrhizobium</taxon>
    </lineage>
</organism>
<dbReference type="GO" id="GO:0009399">
    <property type="term" value="P:nitrogen fixation"/>
    <property type="evidence" value="ECO:0007669"/>
    <property type="project" value="InterPro"/>
</dbReference>
<comment type="similarity">
    <text evidence="1">Belongs to the NifZ family.</text>
</comment>
<dbReference type="RefSeq" id="WP_063677052.1">
    <property type="nucleotide sequence ID" value="NZ_LUUB01000073.1"/>
</dbReference>
<reference evidence="3 4" key="1">
    <citation type="submission" date="2016-03" db="EMBL/GenBank/DDBJ databases">
        <title>Draft Genome Sequence of the Strain BR 10245 (Bradyrhizobium sp.) isolated from nodules of Centrolobium paraense.</title>
        <authorList>
            <person name="Simoes-Araujo J.L.Sr."/>
            <person name="Barauna A.C."/>
            <person name="Silva K."/>
            <person name="Zilli J.E."/>
        </authorList>
    </citation>
    <scope>NUCLEOTIDE SEQUENCE [LARGE SCALE GENOMIC DNA]</scope>
    <source>
        <strain evidence="3 4">BR 10245</strain>
    </source>
</reference>
<comment type="caution">
    <text evidence="3">The sequence shown here is derived from an EMBL/GenBank/DDBJ whole genome shotgun (WGS) entry which is preliminary data.</text>
</comment>
<dbReference type="EMBL" id="LUUB01000073">
    <property type="protein sequence ID" value="OAF06893.1"/>
    <property type="molecule type" value="Genomic_DNA"/>
</dbReference>
<evidence type="ECO:0000256" key="2">
    <source>
        <dbReference type="ARBA" id="ARBA00023231"/>
    </source>
</evidence>
<dbReference type="Proteomes" id="UP000076959">
    <property type="component" value="Unassembled WGS sequence"/>
</dbReference>
<gene>
    <name evidence="3" type="ORF">AYJ54_18915</name>
</gene>
<sequence>MSNMADDDVVELTSAPFFNCGEKVRAKYTIRNDGTYAGKQVGDILAKKGEIGYVISIGTFLQKFYVYGVEFVRTGHRVGMRRKELDLVLANEDAEERPLPGAICR</sequence>
<dbReference type="STRING" id="1505087.AYJ54_18915"/>
<proteinExistence type="inferred from homology"/>